<keyword evidence="2" id="KW-1185">Reference proteome</keyword>
<accession>A0ABW2SIS6</accession>
<comment type="caution">
    <text evidence="1">The sequence shown here is derived from an EMBL/GenBank/DDBJ whole genome shotgun (WGS) entry which is preliminary data.</text>
</comment>
<dbReference type="RefSeq" id="WP_380971349.1">
    <property type="nucleotide sequence ID" value="NZ_JBHTEF010000001.1"/>
</dbReference>
<gene>
    <name evidence="1" type="ORF">ACFQWG_01110</name>
</gene>
<proteinExistence type="predicted"/>
<name>A0ABW2SIS6_9ACTO</name>
<sequence>MEETTYLVVDGENIDATLGMSVLDHRPTPEERPRWDRVLAAAGEAWGQPAKGLFFLNGSNGYLPMSFVQALSAMDYQPIPLSAPSTVKVVDVGIQRTLEAIAHKDSGSVILGSHDADFVPQMRALLELGRKVGVICFKEFMSSQLHELEALGLEVFDLEYDVHAFQVRLPRIHIIDLDDFDPLDFL</sequence>
<evidence type="ECO:0000313" key="1">
    <source>
        <dbReference type="EMBL" id="MFC7579830.1"/>
    </source>
</evidence>
<evidence type="ECO:0000313" key="2">
    <source>
        <dbReference type="Proteomes" id="UP001596527"/>
    </source>
</evidence>
<dbReference type="Proteomes" id="UP001596527">
    <property type="component" value="Unassembled WGS sequence"/>
</dbReference>
<organism evidence="1 2">
    <name type="scientific">Schaalia naturae</name>
    <dbReference type="NCBI Taxonomy" id="635203"/>
    <lineage>
        <taxon>Bacteria</taxon>
        <taxon>Bacillati</taxon>
        <taxon>Actinomycetota</taxon>
        <taxon>Actinomycetes</taxon>
        <taxon>Actinomycetales</taxon>
        <taxon>Actinomycetaceae</taxon>
        <taxon>Schaalia</taxon>
    </lineage>
</organism>
<dbReference type="EMBL" id="JBHTEF010000001">
    <property type="protein sequence ID" value="MFC7579830.1"/>
    <property type="molecule type" value="Genomic_DNA"/>
</dbReference>
<dbReference type="Gene3D" id="3.40.50.1010">
    <property type="entry name" value="5'-nuclease"/>
    <property type="match status" value="1"/>
</dbReference>
<reference evidence="2" key="1">
    <citation type="journal article" date="2019" name="Int. J. Syst. Evol. Microbiol.">
        <title>The Global Catalogue of Microorganisms (GCM) 10K type strain sequencing project: providing services to taxonomists for standard genome sequencing and annotation.</title>
        <authorList>
            <consortium name="The Broad Institute Genomics Platform"/>
            <consortium name="The Broad Institute Genome Sequencing Center for Infectious Disease"/>
            <person name="Wu L."/>
            <person name="Ma J."/>
        </authorList>
    </citation>
    <scope>NUCLEOTIDE SEQUENCE [LARGE SCALE GENOMIC DNA]</scope>
    <source>
        <strain evidence="2">CCUG 56698</strain>
    </source>
</reference>
<protein>
    <submittedName>
        <fullName evidence="1">Nuclease</fullName>
    </submittedName>
</protein>